<dbReference type="PANTHER" id="PTHR34654:SF1">
    <property type="entry name" value="RNA-BINDING PROTEIN KHPA"/>
    <property type="match status" value="1"/>
</dbReference>
<dbReference type="InterPro" id="IPR009019">
    <property type="entry name" value="KH_sf_prok-type"/>
</dbReference>
<evidence type="ECO:0000256" key="4">
    <source>
        <dbReference type="SAM" id="MobiDB-lite"/>
    </source>
</evidence>
<evidence type="ECO:0000256" key="3">
    <source>
        <dbReference type="HAMAP-Rule" id="MF_00088"/>
    </source>
</evidence>
<comment type="function">
    <text evidence="3">A probable RNA chaperone. Forms a complex with KhpB which binds to cellular RNA and controls its expression. Plays a role in peptidoglycan (PG) homeostasis and cell length regulation.</text>
</comment>
<dbReference type="AlphaFoldDB" id="A0A2H0RHY7"/>
<dbReference type="GO" id="GO:0003723">
    <property type="term" value="F:RNA binding"/>
    <property type="evidence" value="ECO:0007669"/>
    <property type="project" value="UniProtKB-UniRule"/>
</dbReference>
<name>A0A2H0RHY7_9BACT</name>
<feature type="region of interest" description="Disordered" evidence="4">
    <location>
        <begin position="77"/>
        <end position="99"/>
    </location>
</feature>
<dbReference type="HAMAP" id="MF_00088">
    <property type="entry name" value="KhpA"/>
    <property type="match status" value="1"/>
</dbReference>
<evidence type="ECO:0000313" key="5">
    <source>
        <dbReference type="EMBL" id="PIR46060.1"/>
    </source>
</evidence>
<dbReference type="SUPFAM" id="SSF54814">
    <property type="entry name" value="Prokaryotic type KH domain (KH-domain type II)"/>
    <property type="match status" value="1"/>
</dbReference>
<dbReference type="PANTHER" id="PTHR34654">
    <property type="entry name" value="UPF0109 PROTEIN SCO5592"/>
    <property type="match status" value="1"/>
</dbReference>
<dbReference type="Pfam" id="PF13083">
    <property type="entry name" value="KH_KhpA-B"/>
    <property type="match status" value="1"/>
</dbReference>
<keyword evidence="2 3" id="KW-0694">RNA-binding</keyword>
<dbReference type="GO" id="GO:0071555">
    <property type="term" value="P:cell wall organization"/>
    <property type="evidence" value="ECO:0007669"/>
    <property type="project" value="UniProtKB-KW"/>
</dbReference>
<dbReference type="Proteomes" id="UP000230431">
    <property type="component" value="Unassembled WGS sequence"/>
</dbReference>
<comment type="subcellular location">
    <subcellularLocation>
        <location evidence="3">Cytoplasm</location>
    </subcellularLocation>
</comment>
<comment type="subunit">
    <text evidence="3">Forms a complex with KhpB.</text>
</comment>
<evidence type="ECO:0000256" key="2">
    <source>
        <dbReference type="ARBA" id="ARBA00022884"/>
    </source>
</evidence>
<keyword evidence="3" id="KW-0143">Chaperone</keyword>
<keyword evidence="3" id="KW-0961">Cell wall biogenesis/degradation</keyword>
<sequence length="111" mass="12192">MHQDQEFLEFVVKALVDKPEAVKIDRKVDEMGVLMTLEVDPADMGKIIGRQGNTAKAIRILLRVVGMKGNARVNLKINEPEGGMPRPAHRAESAASSLDSAMNELNDLKVL</sequence>
<dbReference type="InterPro" id="IPR020627">
    <property type="entry name" value="KhpA"/>
</dbReference>
<dbReference type="GO" id="GO:0009252">
    <property type="term" value="P:peptidoglycan biosynthetic process"/>
    <property type="evidence" value="ECO:0007669"/>
    <property type="project" value="UniProtKB-UniRule"/>
</dbReference>
<protein>
    <recommendedName>
        <fullName evidence="3">RNA-binding protein KhpA</fullName>
    </recommendedName>
    <alternativeName>
        <fullName evidence="3">KH-domain protein A</fullName>
    </alternativeName>
</protein>
<gene>
    <name evidence="3" type="primary">khpA</name>
    <name evidence="5" type="ORF">COV08_01425</name>
</gene>
<dbReference type="Gene3D" id="3.30.300.20">
    <property type="match status" value="1"/>
</dbReference>
<evidence type="ECO:0000256" key="1">
    <source>
        <dbReference type="ARBA" id="ARBA00022490"/>
    </source>
</evidence>
<evidence type="ECO:0000313" key="6">
    <source>
        <dbReference type="Proteomes" id="UP000230431"/>
    </source>
</evidence>
<accession>A0A2H0RHY7</accession>
<organism evidence="5 6">
    <name type="scientific">Candidatus Vogelbacteria bacterium CG10_big_fil_rev_8_21_14_0_10_49_38</name>
    <dbReference type="NCBI Taxonomy" id="1975043"/>
    <lineage>
        <taxon>Bacteria</taxon>
        <taxon>Candidatus Vogeliibacteriota</taxon>
    </lineage>
</organism>
<proteinExistence type="inferred from homology"/>
<dbReference type="CDD" id="cd22533">
    <property type="entry name" value="KH-II_YlqC-like"/>
    <property type="match status" value="1"/>
</dbReference>
<reference evidence="5 6" key="1">
    <citation type="submission" date="2017-09" db="EMBL/GenBank/DDBJ databases">
        <title>Depth-based differentiation of microbial function through sediment-hosted aquifers and enrichment of novel symbionts in the deep terrestrial subsurface.</title>
        <authorList>
            <person name="Probst A.J."/>
            <person name="Ladd B."/>
            <person name="Jarett J.K."/>
            <person name="Geller-Mcgrath D.E."/>
            <person name="Sieber C.M."/>
            <person name="Emerson J.B."/>
            <person name="Anantharaman K."/>
            <person name="Thomas B.C."/>
            <person name="Malmstrom R."/>
            <person name="Stieglmeier M."/>
            <person name="Klingl A."/>
            <person name="Woyke T."/>
            <person name="Ryan C.M."/>
            <person name="Banfield J.F."/>
        </authorList>
    </citation>
    <scope>NUCLEOTIDE SEQUENCE [LARGE SCALE GENOMIC DNA]</scope>
    <source>
        <strain evidence="5">CG10_big_fil_rev_8_21_14_0_10_49_38</strain>
    </source>
</reference>
<dbReference type="InterPro" id="IPR015946">
    <property type="entry name" value="KH_dom-like_a/b"/>
</dbReference>
<comment type="caution">
    <text evidence="5">The sequence shown here is derived from an EMBL/GenBank/DDBJ whole genome shotgun (WGS) entry which is preliminary data.</text>
</comment>
<keyword evidence="1 3" id="KW-0963">Cytoplasm</keyword>
<keyword evidence="3" id="KW-0133">Cell shape</keyword>
<comment type="similarity">
    <text evidence="3">Belongs to the KhpA RNA-binding protein family.</text>
</comment>
<dbReference type="GO" id="GO:0005737">
    <property type="term" value="C:cytoplasm"/>
    <property type="evidence" value="ECO:0007669"/>
    <property type="project" value="UniProtKB-SubCell"/>
</dbReference>
<dbReference type="EMBL" id="PCYK01000012">
    <property type="protein sequence ID" value="PIR46060.1"/>
    <property type="molecule type" value="Genomic_DNA"/>
</dbReference>
<dbReference type="GO" id="GO:0008360">
    <property type="term" value="P:regulation of cell shape"/>
    <property type="evidence" value="ECO:0007669"/>
    <property type="project" value="UniProtKB-KW"/>
</dbReference>